<organism evidence="1 2">
    <name type="scientific">Phaeodactylibacter xiamenensis</name>
    <dbReference type="NCBI Taxonomy" id="1524460"/>
    <lineage>
        <taxon>Bacteria</taxon>
        <taxon>Pseudomonadati</taxon>
        <taxon>Bacteroidota</taxon>
        <taxon>Saprospiria</taxon>
        <taxon>Saprospirales</taxon>
        <taxon>Haliscomenobacteraceae</taxon>
        <taxon>Phaeodactylibacter</taxon>
    </lineage>
</organism>
<name>A0A098RYG5_9BACT</name>
<evidence type="ECO:0008006" key="3">
    <source>
        <dbReference type="Google" id="ProtNLM"/>
    </source>
</evidence>
<dbReference type="Proteomes" id="UP000029736">
    <property type="component" value="Unassembled WGS sequence"/>
</dbReference>
<evidence type="ECO:0000313" key="1">
    <source>
        <dbReference type="EMBL" id="KGE84866.1"/>
    </source>
</evidence>
<sequence>MSINLKKTYRESRTQEKLSEYHLISKLYEYIWIQGFPEISIIRSEVDKGVDLIIVGQNQPKFIQLKSISAKSWQNTFTISENLYNRENWYVIVVKIEIQGDALNYRYRMVSHNDIVPSELTSVENKIMEYKELKIYKKHDKTFKEICDFLLN</sequence>
<dbReference type="AlphaFoldDB" id="A0A098RYG5"/>
<reference evidence="1 2" key="1">
    <citation type="journal article" date="2014" name="Int. J. Syst. Evol. Microbiol.">
        <title>Phaeodactylibacter xiamenensis gen. nov., sp. nov., a member of the family Saprospiraceae isolated from the marine alga Phaeodactylum tricornutum.</title>
        <authorList>
            <person name="Chen Z.Jr."/>
            <person name="Lei X."/>
            <person name="Lai Q."/>
            <person name="Li Y."/>
            <person name="Zhang B."/>
            <person name="Zhang J."/>
            <person name="Zhang H."/>
            <person name="Yang L."/>
            <person name="Zheng W."/>
            <person name="Tian Y."/>
            <person name="Yu Z."/>
            <person name="Xu H.Jr."/>
            <person name="Zheng T."/>
        </authorList>
    </citation>
    <scope>NUCLEOTIDE SEQUENCE [LARGE SCALE GENOMIC DNA]</scope>
    <source>
        <strain evidence="1 2">KD52</strain>
    </source>
</reference>
<dbReference type="RefSeq" id="WP_044230175.1">
    <property type="nucleotide sequence ID" value="NZ_JPOS01000105.1"/>
</dbReference>
<dbReference type="OrthoDB" id="9870060at2"/>
<evidence type="ECO:0000313" key="2">
    <source>
        <dbReference type="Proteomes" id="UP000029736"/>
    </source>
</evidence>
<dbReference type="STRING" id="1524460.IX84_31300"/>
<gene>
    <name evidence="1" type="ORF">IX84_31300</name>
</gene>
<dbReference type="EMBL" id="JPOS01000105">
    <property type="protein sequence ID" value="KGE84866.1"/>
    <property type="molecule type" value="Genomic_DNA"/>
</dbReference>
<protein>
    <recommendedName>
        <fullName evidence="3">DUF4365 domain-containing protein</fullName>
    </recommendedName>
</protein>
<comment type="caution">
    <text evidence="1">The sequence shown here is derived from an EMBL/GenBank/DDBJ whole genome shotgun (WGS) entry which is preliminary data.</text>
</comment>
<accession>A0A098RYG5</accession>
<keyword evidence="2" id="KW-1185">Reference proteome</keyword>
<proteinExistence type="predicted"/>